<gene>
    <name evidence="1" type="ORF">DPMN_000219</name>
</gene>
<proteinExistence type="predicted"/>
<sequence length="60" mass="6604">MSSVEEVRLEGGRLSWISKPPQKFPSIRKYIQVRKSSAGDCRLGGDAHAPAADRALFCTK</sequence>
<evidence type="ECO:0000313" key="2">
    <source>
        <dbReference type="Proteomes" id="UP000828390"/>
    </source>
</evidence>
<reference evidence="1" key="2">
    <citation type="submission" date="2020-11" db="EMBL/GenBank/DDBJ databases">
        <authorList>
            <person name="McCartney M.A."/>
            <person name="Auch B."/>
            <person name="Kono T."/>
            <person name="Mallez S."/>
            <person name="Becker A."/>
            <person name="Gohl D.M."/>
            <person name="Silverstein K.A.T."/>
            <person name="Koren S."/>
            <person name="Bechman K.B."/>
            <person name="Herman A."/>
            <person name="Abrahante J.E."/>
            <person name="Garbe J."/>
        </authorList>
    </citation>
    <scope>NUCLEOTIDE SEQUENCE</scope>
    <source>
        <strain evidence="1">Duluth1</strain>
        <tissue evidence="1">Whole animal</tissue>
    </source>
</reference>
<name>A0A9D4MHT1_DREPO</name>
<accession>A0A9D4MHT1</accession>
<organism evidence="1 2">
    <name type="scientific">Dreissena polymorpha</name>
    <name type="common">Zebra mussel</name>
    <name type="synonym">Mytilus polymorpha</name>
    <dbReference type="NCBI Taxonomy" id="45954"/>
    <lineage>
        <taxon>Eukaryota</taxon>
        <taxon>Metazoa</taxon>
        <taxon>Spiralia</taxon>
        <taxon>Lophotrochozoa</taxon>
        <taxon>Mollusca</taxon>
        <taxon>Bivalvia</taxon>
        <taxon>Autobranchia</taxon>
        <taxon>Heteroconchia</taxon>
        <taxon>Euheterodonta</taxon>
        <taxon>Imparidentia</taxon>
        <taxon>Neoheterodontei</taxon>
        <taxon>Myida</taxon>
        <taxon>Dreissenoidea</taxon>
        <taxon>Dreissenidae</taxon>
        <taxon>Dreissena</taxon>
    </lineage>
</organism>
<keyword evidence="2" id="KW-1185">Reference proteome</keyword>
<dbReference type="AlphaFoldDB" id="A0A9D4MHT1"/>
<evidence type="ECO:0000313" key="1">
    <source>
        <dbReference type="EMBL" id="KAH3876379.1"/>
    </source>
</evidence>
<comment type="caution">
    <text evidence="1">The sequence shown here is derived from an EMBL/GenBank/DDBJ whole genome shotgun (WGS) entry which is preliminary data.</text>
</comment>
<protein>
    <submittedName>
        <fullName evidence="1">Uncharacterized protein</fullName>
    </submittedName>
</protein>
<dbReference type="Proteomes" id="UP000828390">
    <property type="component" value="Unassembled WGS sequence"/>
</dbReference>
<reference evidence="1" key="1">
    <citation type="journal article" date="2019" name="bioRxiv">
        <title>The Genome of the Zebra Mussel, Dreissena polymorpha: A Resource for Invasive Species Research.</title>
        <authorList>
            <person name="McCartney M.A."/>
            <person name="Auch B."/>
            <person name="Kono T."/>
            <person name="Mallez S."/>
            <person name="Zhang Y."/>
            <person name="Obille A."/>
            <person name="Becker A."/>
            <person name="Abrahante J.E."/>
            <person name="Garbe J."/>
            <person name="Badalamenti J.P."/>
            <person name="Herman A."/>
            <person name="Mangelson H."/>
            <person name="Liachko I."/>
            <person name="Sullivan S."/>
            <person name="Sone E.D."/>
            <person name="Koren S."/>
            <person name="Silverstein K.A.T."/>
            <person name="Beckman K.B."/>
            <person name="Gohl D.M."/>
        </authorList>
    </citation>
    <scope>NUCLEOTIDE SEQUENCE</scope>
    <source>
        <strain evidence="1">Duluth1</strain>
        <tissue evidence="1">Whole animal</tissue>
    </source>
</reference>
<dbReference type="EMBL" id="JAIWYP010000001">
    <property type="protein sequence ID" value="KAH3876379.1"/>
    <property type="molecule type" value="Genomic_DNA"/>
</dbReference>